<protein>
    <submittedName>
        <fullName evidence="2">Transposase</fullName>
    </submittedName>
</protein>
<organism evidence="2 3">
    <name type="scientific">Candidatus Terraquivivens tikiterensis</name>
    <dbReference type="NCBI Taxonomy" id="1980982"/>
    <lineage>
        <taxon>Archaea</taxon>
        <taxon>Nitrososphaerota</taxon>
        <taxon>Candidatus Wolframiiraptoraceae</taxon>
        <taxon>Candidatus Terraquivivens</taxon>
    </lineage>
</organism>
<evidence type="ECO:0000256" key="1">
    <source>
        <dbReference type="ARBA" id="ARBA00023125"/>
    </source>
</evidence>
<feature type="non-terminal residue" evidence="2">
    <location>
        <position position="309"/>
    </location>
</feature>
<comment type="caution">
    <text evidence="2">The sequence shown here is derived from an EMBL/GenBank/DDBJ whole genome shotgun (WGS) entry which is preliminary data.</text>
</comment>
<dbReference type="EMBL" id="NDWU01000007">
    <property type="protein sequence ID" value="PUA32662.1"/>
    <property type="molecule type" value="Genomic_DNA"/>
</dbReference>
<gene>
    <name evidence="2" type="ORF">B9J98_03535</name>
</gene>
<dbReference type="Proteomes" id="UP000244066">
    <property type="component" value="Unassembled WGS sequence"/>
</dbReference>
<name>A0A2R7Y706_9ARCH</name>
<keyword evidence="1" id="KW-0238">DNA-binding</keyword>
<evidence type="ECO:0000313" key="3">
    <source>
        <dbReference type="Proteomes" id="UP000244066"/>
    </source>
</evidence>
<dbReference type="GO" id="GO:0003677">
    <property type="term" value="F:DNA binding"/>
    <property type="evidence" value="ECO:0007669"/>
    <property type="project" value="UniProtKB-KW"/>
</dbReference>
<dbReference type="NCBIfam" id="TIGR01766">
    <property type="entry name" value="IS200/IS605 family accessory protein TnpB-like domain"/>
    <property type="match status" value="1"/>
</dbReference>
<dbReference type="AlphaFoldDB" id="A0A2R7Y706"/>
<proteinExistence type="predicted"/>
<dbReference type="InterPro" id="IPR010095">
    <property type="entry name" value="Cas12f1-like_TNB"/>
</dbReference>
<accession>A0A2R7Y706</accession>
<reference evidence="2 3" key="1">
    <citation type="submission" date="2017-04" db="EMBL/GenBank/DDBJ databases">
        <title>Draft Aigarchaeota genome from a New Zealand hot spring.</title>
        <authorList>
            <person name="Reysenbach A.-L."/>
            <person name="Donaho J.A."/>
            <person name="Gerhart J."/>
            <person name="Kelley J.F."/>
            <person name="Kouba K."/>
            <person name="Podar M."/>
            <person name="Stott M."/>
        </authorList>
    </citation>
    <scope>NUCLEOTIDE SEQUENCE [LARGE SCALE GENOMIC DNA]</scope>
    <source>
        <strain evidence="2">NZ13_MG1</strain>
    </source>
</reference>
<evidence type="ECO:0000313" key="2">
    <source>
        <dbReference type="EMBL" id="PUA32662.1"/>
    </source>
</evidence>
<sequence>MEAVKSYRVPVDAPRDLVEEYFRVKSVALKEVLAHIERSQSGKAHLHFGARERKKLRDELLKDWKYSKHYVDSAINSVVGLVKGWITLYNRGKAEDRPKVTKRTVYIKSTLFTYRGGILRISVEPNRRYLEVDLTKYEWVPRDFEGVGGLVLTEKELIITVKKRVEPKAEKWSSFDVNLTNVTALIDNRIKRYDLRGLYHIHRTYEIKRKRMQELSKTKPKTSKGLLEKYARREKNRARDFLHKLTTSIARKLKELGSGAILEDINDIKGRVLNGSKKNNRKLSKWNARQFQSMLEYKLRWLGLPVKYV</sequence>